<dbReference type="EMBL" id="MW303999">
    <property type="protein sequence ID" value="QVY47455.1"/>
    <property type="molecule type" value="Genomic_RNA"/>
</dbReference>
<organism evidence="1 2">
    <name type="scientific">Agapanthus carlavirus B</name>
    <dbReference type="NCBI Taxonomy" id="2838076"/>
    <lineage>
        <taxon>Viruses</taxon>
        <taxon>Riboviria</taxon>
        <taxon>Orthornavirae</taxon>
        <taxon>Kitrinoviricota</taxon>
        <taxon>Alsuviricetes</taxon>
        <taxon>Tymovirales</taxon>
        <taxon>Betaflexiviridae</taxon>
        <taxon>Quinvirinae</taxon>
        <taxon>Carlavirus</taxon>
        <taxon>Carlavirus betagapanthi</taxon>
        <taxon>Carlavirus AgCVB</taxon>
    </lineage>
</organism>
<dbReference type="RefSeq" id="YP_010804986.1">
    <property type="nucleotide sequence ID" value="NC_077096.1"/>
</dbReference>
<dbReference type="GeneID" id="80543829"/>
<dbReference type="KEGG" id="vg:80543829"/>
<dbReference type="Proteomes" id="UP001162094">
    <property type="component" value="Segment"/>
</dbReference>
<proteinExistence type="predicted"/>
<dbReference type="InterPro" id="IPR008891">
    <property type="entry name" value="Viral_NABP"/>
</dbReference>
<gene>
    <name evidence="1" type="primary">NABP</name>
</gene>
<sequence length="140" mass="16443">MDHHMYIVCVLIVNKVIPDLPDDIKREVLFRVYNLFVQSVQASRPGPFMGLSRSARKRRATKYNLCMLCGKMRGEHRCHRPTNSQYELLQLIKYGPIRRYAEKCRKDSNEEAIVHREILNIKYIKKLGMDYVRKASNSAT</sequence>
<evidence type="ECO:0000313" key="2">
    <source>
        <dbReference type="Proteomes" id="UP001162094"/>
    </source>
</evidence>
<reference evidence="1" key="1">
    <citation type="journal article" date="2021" name="Arch. Virol.">
        <title>Novel viruses associated with plants of the family Amaryllidaceae in South Africa.</title>
        <authorList>
            <person name="Read D.A."/>
            <person name="Roberts R."/>
            <person name="Swanevelder D."/>
            <person name="Pietersen G."/>
            <person name="Thompson G.D."/>
        </authorList>
    </citation>
    <scope>NUCLEOTIDE SEQUENCE</scope>
    <source>
        <strain evidence="1">Stellenbosch</strain>
    </source>
</reference>
<protein>
    <submittedName>
        <fullName evidence="1">Nucleic acid binding protein</fullName>
    </submittedName>
</protein>
<keyword evidence="2" id="KW-1185">Reference proteome</keyword>
<dbReference type="Pfam" id="PF05515">
    <property type="entry name" value="Viral_NABP"/>
    <property type="match status" value="1"/>
</dbReference>
<accession>A0A8E7PEF8</accession>
<evidence type="ECO:0000313" key="1">
    <source>
        <dbReference type="EMBL" id="QVY47455.1"/>
    </source>
</evidence>
<name>A0A8E7PEF8_9VIRU</name>